<feature type="region of interest" description="Disordered" evidence="2">
    <location>
        <begin position="51"/>
        <end position="70"/>
    </location>
</feature>
<dbReference type="InterPro" id="IPR013103">
    <property type="entry name" value="RVT_2"/>
</dbReference>
<protein>
    <recommendedName>
        <fullName evidence="3">Reverse transcriptase Ty1/copia-type domain-containing protein</fullName>
    </recommendedName>
</protein>
<feature type="compositionally biased region" description="Low complexity" evidence="2">
    <location>
        <begin position="52"/>
        <end position="62"/>
    </location>
</feature>
<gene>
    <name evidence="4" type="ORF">Tci_138011</name>
</gene>
<proteinExistence type="predicted"/>
<feature type="domain" description="Reverse transcriptase Ty1/copia-type" evidence="3">
    <location>
        <begin position="582"/>
        <end position="674"/>
    </location>
</feature>
<dbReference type="PANTHER" id="PTHR11439:SF509">
    <property type="entry name" value="RNA-DIRECTED DNA POLYMERASE"/>
    <property type="match status" value="1"/>
</dbReference>
<dbReference type="PANTHER" id="PTHR11439">
    <property type="entry name" value="GAG-POL-RELATED RETROTRANSPOSON"/>
    <property type="match status" value="1"/>
</dbReference>
<feature type="region of interest" description="Disordered" evidence="2">
    <location>
        <begin position="489"/>
        <end position="515"/>
    </location>
</feature>
<evidence type="ECO:0000256" key="1">
    <source>
        <dbReference type="SAM" id="Coils"/>
    </source>
</evidence>
<feature type="region of interest" description="Disordered" evidence="2">
    <location>
        <begin position="392"/>
        <end position="452"/>
    </location>
</feature>
<accession>A0A699GTC3</accession>
<feature type="coiled-coil region" evidence="1">
    <location>
        <begin position="1116"/>
        <end position="1143"/>
    </location>
</feature>
<name>A0A699GTC3_TANCI</name>
<feature type="compositionally biased region" description="Polar residues" evidence="2">
    <location>
        <begin position="538"/>
        <end position="547"/>
    </location>
</feature>
<dbReference type="EMBL" id="BKCJ010030213">
    <property type="protein sequence ID" value="GEV66034.1"/>
    <property type="molecule type" value="Genomic_DNA"/>
</dbReference>
<evidence type="ECO:0000259" key="3">
    <source>
        <dbReference type="Pfam" id="PF07727"/>
    </source>
</evidence>
<feature type="region of interest" description="Disordered" evidence="2">
    <location>
        <begin position="321"/>
        <end position="343"/>
    </location>
</feature>
<feature type="region of interest" description="Disordered" evidence="2">
    <location>
        <begin position="970"/>
        <end position="992"/>
    </location>
</feature>
<dbReference type="CDD" id="cd09272">
    <property type="entry name" value="RNase_HI_RT_Ty1"/>
    <property type="match status" value="1"/>
</dbReference>
<comment type="caution">
    <text evidence="4">The sequence shown here is derived from an EMBL/GenBank/DDBJ whole genome shotgun (WGS) entry which is preliminary data.</text>
</comment>
<reference evidence="4" key="1">
    <citation type="journal article" date="2019" name="Sci. Rep.">
        <title>Draft genome of Tanacetum cinerariifolium, the natural source of mosquito coil.</title>
        <authorList>
            <person name="Yamashiro T."/>
            <person name="Shiraishi A."/>
            <person name="Satake H."/>
            <person name="Nakayama K."/>
        </authorList>
    </citation>
    <scope>NUCLEOTIDE SEQUENCE</scope>
</reference>
<evidence type="ECO:0000256" key="2">
    <source>
        <dbReference type="SAM" id="MobiDB-lite"/>
    </source>
</evidence>
<evidence type="ECO:0000313" key="4">
    <source>
        <dbReference type="EMBL" id="GEV66034.1"/>
    </source>
</evidence>
<feature type="region of interest" description="Disordered" evidence="2">
    <location>
        <begin position="530"/>
        <end position="551"/>
    </location>
</feature>
<sequence>MDQPNPNFAKISILDIGKFEQWKFRIQQYLQNEHYALWKVIEFGDSYEAPLEESGTGSASESSVKKKGRTVAITTEDMQKRKNDGAILKTFGGNEATKKTKKNQLKQQYGNFKAEGSETLEQTFNILQAINMVFISLANTSSGKGEVNTASIPTASTQVSPASANVAAASISHDTVYAYIASFWKKTGKKITIQGNDVAGFDKSKVECFNFYKMGYFSRECRAPRSQDMGRRENYKKGSKEVEPAPKALMAIDGVEWDWSYIANEEENHAMQIKKEKEGLDSKVTGFESASKDLDTLLGSQRSDKNKEGLGYSVVPPLLLKAPRSQDRGRRDNYRQGSKVEEQAPKALMAKDGVGWDWSYMENDEEDHALVTDEVAPSELALMANTSAESKAHSYANRPVHRTSAVRSPYKAPGVSTINKNYPPVNRKFSIGSRKSPTADMGRKGKALKPSACTKDAARQEIKKDVSFLRYIALLNWAHDALLEFSSSKPQDHCSNKVPEGRGNPNPTASTSNPPADQIETLIVETPIPTVSSPVPTAYSTDSQEPSSDARHISKRVANLEEPPSLDNILSLTNQFEDILRTLVDCPKGVRPIGTKLVLKNKKDERGIVIRNKARLVAQWHTQKEGIDYDEVFAPVARIEAIRLFLAYASFMGFTLYHMDVKSAFLYGTINEEVGKIDQTLFIRRQREDFILVQVYVDDIIFRSSNPQLYREFEALMHEKFQMSAMGDILKKFRYTDVRSSNTPMDKENPWGKDETRKDVDLHLYRSMIGSMMYLTASRPDIMFVVCACARHQTIVATSTTEAEYVAAASCYRQILWIQNQLLDYGHHFIKDCFEKKLINMDHIHTDENVADLLTKPFDAGRFQYLVCKLFSLLGKLSTVSVFLGSGLTFTGTSKYWGILRILMISLRLIPLGEHNVNFHPMVDYIEASPLRYALTVKPTVYVSHIWQFWSTARIETTEEGTKILATVGDEPASPQRDVSQEEACPTDSGLITDQDRATIDKSSTLPYDSAPRVTSFVAVEGSMQQSIPKLIAICTSLQRQLSELTDKFQAQEVEINRLKERVKLLEEREGVAAKSSGDDAPIKGRSIDEGEEATERISDDSEEMATVLTSMDAATVLASRVAKELKEQLEREEQRRAEQIARDAEVVKIHVKKELQSMIDGLDSNNETIAKYLQEYHQFSSELPIERRVELISNLVKYPDNYTKIYKFQSQQRKPWTKKKKRDYYMAVIRNNLGWKVNDFRGMTFEEVEAKFNSIWKQMEDFIPIGSKEEAKRIKRKGINLGQESAKKQKTLEEVPEEAMSPEEVTEEKVK</sequence>
<dbReference type="Pfam" id="PF07727">
    <property type="entry name" value="RVT_2"/>
    <property type="match status" value="1"/>
</dbReference>
<feature type="region of interest" description="Disordered" evidence="2">
    <location>
        <begin position="1073"/>
        <end position="1096"/>
    </location>
</feature>
<feature type="compositionally biased region" description="Basic and acidic residues" evidence="2">
    <location>
        <begin position="324"/>
        <end position="343"/>
    </location>
</feature>
<feature type="compositionally biased region" description="Acidic residues" evidence="2">
    <location>
        <begin position="1295"/>
        <end position="1312"/>
    </location>
</feature>
<feature type="region of interest" description="Disordered" evidence="2">
    <location>
        <begin position="1277"/>
        <end position="1312"/>
    </location>
</feature>
<organism evidence="4">
    <name type="scientific">Tanacetum cinerariifolium</name>
    <name type="common">Dalmatian daisy</name>
    <name type="synonym">Chrysanthemum cinerariifolium</name>
    <dbReference type="NCBI Taxonomy" id="118510"/>
    <lineage>
        <taxon>Eukaryota</taxon>
        <taxon>Viridiplantae</taxon>
        <taxon>Streptophyta</taxon>
        <taxon>Embryophyta</taxon>
        <taxon>Tracheophyta</taxon>
        <taxon>Spermatophyta</taxon>
        <taxon>Magnoliopsida</taxon>
        <taxon>eudicotyledons</taxon>
        <taxon>Gunneridae</taxon>
        <taxon>Pentapetalae</taxon>
        <taxon>asterids</taxon>
        <taxon>campanulids</taxon>
        <taxon>Asterales</taxon>
        <taxon>Asteraceae</taxon>
        <taxon>Asteroideae</taxon>
        <taxon>Anthemideae</taxon>
        <taxon>Anthemidinae</taxon>
        <taxon>Tanacetum</taxon>
    </lineage>
</organism>
<keyword evidence="1" id="KW-0175">Coiled coil</keyword>
<feature type="compositionally biased region" description="Low complexity" evidence="2">
    <location>
        <begin position="504"/>
        <end position="515"/>
    </location>
</feature>
<feature type="coiled-coil region" evidence="1">
    <location>
        <begin position="1035"/>
        <end position="1069"/>
    </location>
</feature>